<dbReference type="Proteomes" id="UP000799421">
    <property type="component" value="Unassembled WGS sequence"/>
</dbReference>
<accession>A0A6A7C737</accession>
<dbReference type="Gene3D" id="2.60.40.790">
    <property type="match status" value="1"/>
</dbReference>
<evidence type="ECO:0000313" key="5">
    <source>
        <dbReference type="Proteomes" id="UP000799421"/>
    </source>
</evidence>
<evidence type="ECO:0000256" key="1">
    <source>
        <dbReference type="PROSITE-ProRule" id="PRU00285"/>
    </source>
</evidence>
<dbReference type="SUPFAM" id="SSF49764">
    <property type="entry name" value="HSP20-like chaperones"/>
    <property type="match status" value="1"/>
</dbReference>
<protein>
    <recommendedName>
        <fullName evidence="3">SHSP domain-containing protein</fullName>
    </recommendedName>
</protein>
<evidence type="ECO:0000256" key="2">
    <source>
        <dbReference type="RuleBase" id="RU003616"/>
    </source>
</evidence>
<comment type="similarity">
    <text evidence="1 2">Belongs to the small heat shock protein (HSP20) family.</text>
</comment>
<feature type="non-terminal residue" evidence="4">
    <location>
        <position position="1"/>
    </location>
</feature>
<reference evidence="4" key="1">
    <citation type="journal article" date="2020" name="Stud. Mycol.">
        <title>101 Dothideomycetes genomes: a test case for predicting lifestyles and emergence of pathogens.</title>
        <authorList>
            <person name="Haridas S."/>
            <person name="Albert R."/>
            <person name="Binder M."/>
            <person name="Bloem J."/>
            <person name="Labutti K."/>
            <person name="Salamov A."/>
            <person name="Andreopoulos B."/>
            <person name="Baker S."/>
            <person name="Barry K."/>
            <person name="Bills G."/>
            <person name="Bluhm B."/>
            <person name="Cannon C."/>
            <person name="Castanera R."/>
            <person name="Culley D."/>
            <person name="Daum C."/>
            <person name="Ezra D."/>
            <person name="Gonzalez J."/>
            <person name="Henrissat B."/>
            <person name="Kuo A."/>
            <person name="Liang C."/>
            <person name="Lipzen A."/>
            <person name="Lutzoni F."/>
            <person name="Magnuson J."/>
            <person name="Mondo S."/>
            <person name="Nolan M."/>
            <person name="Ohm R."/>
            <person name="Pangilinan J."/>
            <person name="Park H.-J."/>
            <person name="Ramirez L."/>
            <person name="Alfaro M."/>
            <person name="Sun H."/>
            <person name="Tritt A."/>
            <person name="Yoshinaga Y."/>
            <person name="Zwiers L.-H."/>
            <person name="Turgeon B."/>
            <person name="Goodwin S."/>
            <person name="Spatafora J."/>
            <person name="Crous P."/>
            <person name="Grigoriev I."/>
        </authorList>
    </citation>
    <scope>NUCLEOTIDE SEQUENCE</scope>
    <source>
        <strain evidence="4">CBS 480.64</strain>
    </source>
</reference>
<evidence type="ECO:0000259" key="3">
    <source>
        <dbReference type="PROSITE" id="PS01031"/>
    </source>
</evidence>
<feature type="domain" description="SHSP" evidence="3">
    <location>
        <begin position="1"/>
        <end position="115"/>
    </location>
</feature>
<evidence type="ECO:0000313" key="4">
    <source>
        <dbReference type="EMBL" id="KAF2862879.1"/>
    </source>
</evidence>
<sequence length="115" mass="12391">FYPSVDLFESPDSFQVYAHLPGAQKENINVTWCDDDRGNLSISGTVSLPGKHDPIDCQGASMRPISIESAHGRFHREIFLCGHSRGSSPQIDAAGITAKLEDGILAIEVPKIKGG</sequence>
<feature type="non-terminal residue" evidence="4">
    <location>
        <position position="115"/>
    </location>
</feature>
<dbReference type="AlphaFoldDB" id="A0A6A7C737"/>
<keyword evidence="5" id="KW-1185">Reference proteome</keyword>
<dbReference type="PROSITE" id="PS01031">
    <property type="entry name" value="SHSP"/>
    <property type="match status" value="1"/>
</dbReference>
<dbReference type="EMBL" id="MU005963">
    <property type="protein sequence ID" value="KAF2862879.1"/>
    <property type="molecule type" value="Genomic_DNA"/>
</dbReference>
<dbReference type="OrthoDB" id="5511210at2759"/>
<dbReference type="CDD" id="cd06464">
    <property type="entry name" value="ACD_sHsps-like"/>
    <property type="match status" value="1"/>
</dbReference>
<dbReference type="Pfam" id="PF00011">
    <property type="entry name" value="HSP20"/>
    <property type="match status" value="1"/>
</dbReference>
<organism evidence="4 5">
    <name type="scientific">Piedraia hortae CBS 480.64</name>
    <dbReference type="NCBI Taxonomy" id="1314780"/>
    <lineage>
        <taxon>Eukaryota</taxon>
        <taxon>Fungi</taxon>
        <taxon>Dikarya</taxon>
        <taxon>Ascomycota</taxon>
        <taxon>Pezizomycotina</taxon>
        <taxon>Dothideomycetes</taxon>
        <taxon>Dothideomycetidae</taxon>
        <taxon>Capnodiales</taxon>
        <taxon>Piedraiaceae</taxon>
        <taxon>Piedraia</taxon>
    </lineage>
</organism>
<proteinExistence type="inferred from homology"/>
<dbReference type="InterPro" id="IPR002068">
    <property type="entry name" value="A-crystallin/Hsp20_dom"/>
</dbReference>
<gene>
    <name evidence="4" type="ORF">K470DRAFT_193640</name>
</gene>
<dbReference type="InterPro" id="IPR008978">
    <property type="entry name" value="HSP20-like_chaperone"/>
</dbReference>
<name>A0A6A7C737_9PEZI</name>